<feature type="domain" description="DDE-1" evidence="2">
    <location>
        <begin position="430"/>
        <end position="509"/>
    </location>
</feature>
<accession>A0ABR0BFJ5</accession>
<dbReference type="Proteomes" id="UP001287286">
    <property type="component" value="Unassembled WGS sequence"/>
</dbReference>
<feature type="compositionally biased region" description="Acidic residues" evidence="1">
    <location>
        <begin position="625"/>
        <end position="637"/>
    </location>
</feature>
<comment type="caution">
    <text evidence="3">The sequence shown here is derived from an EMBL/GenBank/DDBJ whole genome shotgun (WGS) entry which is preliminary data.</text>
</comment>
<evidence type="ECO:0000259" key="2">
    <source>
        <dbReference type="Pfam" id="PF03184"/>
    </source>
</evidence>
<gene>
    <name evidence="3" type="ORF">Purlil1_12881</name>
</gene>
<keyword evidence="4" id="KW-1185">Reference proteome</keyword>
<name>A0ABR0BFJ5_PURLI</name>
<evidence type="ECO:0000313" key="4">
    <source>
        <dbReference type="Proteomes" id="UP001287286"/>
    </source>
</evidence>
<reference evidence="3 4" key="1">
    <citation type="journal article" date="2024" name="Microbiol. Resour. Announc.">
        <title>Genome annotations for the ascomycete fungi Trichoderma harzianum, Trichoderma aggressivum, and Purpureocillium lilacinum.</title>
        <authorList>
            <person name="Beijen E.P.W."/>
            <person name="Ohm R.A."/>
        </authorList>
    </citation>
    <scope>NUCLEOTIDE SEQUENCE [LARGE SCALE GENOMIC DNA]</scope>
    <source>
        <strain evidence="3 4">CBS 150709</strain>
    </source>
</reference>
<evidence type="ECO:0000256" key="1">
    <source>
        <dbReference type="SAM" id="MobiDB-lite"/>
    </source>
</evidence>
<feature type="region of interest" description="Disordered" evidence="1">
    <location>
        <begin position="618"/>
        <end position="643"/>
    </location>
</feature>
<sequence length="643" mass="72915">MATSQPHLNQLRKKLFIYVDNSSLWAQGQKAFARARSLNAPWDATWRCDVGQLKAVVVKNTSIRPETSSGAQTYLHGSGPPPVDTIWREILSQNVKPNTFTRSSSTHRGRTVDRSFLTDSQRHAAKAFYSGWQAECIFVSDDEDIYSAAIGIVDDYRFKVHVWSWKNSLSSVYNGTREGLVQMHCLDDHLETIGFRETSFRINRNVASAHSIVVLDPLSKADEIRDFTHGTCPTVFVYQYVTTETRAEASCQDLVIIPASQSIHCNAGAELFSLARTQLGRHGLSVLTYPEYCHKYYQHCSLDLQISNRFVELPEGEIRYGYSKKEANDAFVEANDRGRKASQGLTMNEQLASRRCHWRKYCNKELDCKYGYTKDEHALFRVFGHRKAKKVRPCLKKTCTRGEQCSFAHNVQELLCPTCDRVGTGHKMNQTAVEWLEKVFIPRTEPADPAERRLLVLDGHGSHETVDFMYLCYQHKIHLLFLPPHTSHVLQPLDLSVFPPLKHYYRKQVGIPQPIDRFEPGRQAKLLFLLSESTRASAHGVQHQGRLESDGVVAGVVAKPLLSPLLLENSNNRKKSGKKTPLDDDVPTKRLLFRKITKDFDDKDSLLAKAITYSGAGNIIGGHEAEEEEEEGGNEPEFEVRRH</sequence>
<dbReference type="EMBL" id="JAWRVI010000143">
    <property type="protein sequence ID" value="KAK4074662.1"/>
    <property type="molecule type" value="Genomic_DNA"/>
</dbReference>
<proteinExistence type="predicted"/>
<dbReference type="InterPro" id="IPR036397">
    <property type="entry name" value="RNaseH_sf"/>
</dbReference>
<organism evidence="3 4">
    <name type="scientific">Purpureocillium lilacinum</name>
    <name type="common">Paecilomyces lilacinus</name>
    <dbReference type="NCBI Taxonomy" id="33203"/>
    <lineage>
        <taxon>Eukaryota</taxon>
        <taxon>Fungi</taxon>
        <taxon>Dikarya</taxon>
        <taxon>Ascomycota</taxon>
        <taxon>Pezizomycotina</taxon>
        <taxon>Sordariomycetes</taxon>
        <taxon>Hypocreomycetidae</taxon>
        <taxon>Hypocreales</taxon>
        <taxon>Ophiocordycipitaceae</taxon>
        <taxon>Purpureocillium</taxon>
    </lineage>
</organism>
<dbReference type="Gene3D" id="3.30.420.10">
    <property type="entry name" value="Ribonuclease H-like superfamily/Ribonuclease H"/>
    <property type="match status" value="1"/>
</dbReference>
<dbReference type="Gene3D" id="3.40.50.1010">
    <property type="entry name" value="5'-nuclease"/>
    <property type="match status" value="1"/>
</dbReference>
<evidence type="ECO:0000313" key="3">
    <source>
        <dbReference type="EMBL" id="KAK4074662.1"/>
    </source>
</evidence>
<protein>
    <recommendedName>
        <fullName evidence="2">DDE-1 domain-containing protein</fullName>
    </recommendedName>
</protein>
<dbReference type="InterPro" id="IPR004875">
    <property type="entry name" value="DDE_SF_endonuclease_dom"/>
</dbReference>
<dbReference type="Pfam" id="PF03184">
    <property type="entry name" value="DDE_1"/>
    <property type="match status" value="1"/>
</dbReference>